<dbReference type="SUPFAM" id="SSF46785">
    <property type="entry name" value="Winged helix' DNA-binding domain"/>
    <property type="match status" value="2"/>
</dbReference>
<protein>
    <submittedName>
        <fullName evidence="2">DUF480 domain-containing protein</fullName>
    </submittedName>
</protein>
<evidence type="ECO:0000313" key="2">
    <source>
        <dbReference type="EMBL" id="MBI5169581.1"/>
    </source>
</evidence>
<dbReference type="AlphaFoldDB" id="A0A933SDX3"/>
<feature type="coiled-coil region" evidence="1">
    <location>
        <begin position="191"/>
        <end position="218"/>
    </location>
</feature>
<dbReference type="PANTHER" id="PTHR38768:SF1">
    <property type="entry name" value="UPF0502 PROTEIN YCEH"/>
    <property type="match status" value="1"/>
</dbReference>
<comment type="caution">
    <text evidence="2">The sequence shown here is derived from an EMBL/GenBank/DDBJ whole genome shotgun (WGS) entry which is preliminary data.</text>
</comment>
<dbReference type="Pfam" id="PF04337">
    <property type="entry name" value="DUF480"/>
    <property type="match status" value="1"/>
</dbReference>
<dbReference type="EMBL" id="JACRIW010000058">
    <property type="protein sequence ID" value="MBI5169581.1"/>
    <property type="molecule type" value="Genomic_DNA"/>
</dbReference>
<dbReference type="PANTHER" id="PTHR38768">
    <property type="entry name" value="UPF0502 PROTEIN YCEH"/>
    <property type="match status" value="1"/>
</dbReference>
<dbReference type="Proteomes" id="UP000696931">
    <property type="component" value="Unassembled WGS sequence"/>
</dbReference>
<sequence>MTSPDSPARFRPLDPNQRRVLGVLIEKAMTTPAGYPMTVNAIVTGCNQKNNRDPITTLDDIDVGNALVELAEMGAVAEIDWMGRSSKYKHKAYEWLGVTKAELAVMGELLLRGAQQLGELRARADRMEAIADLAALKPIVEGLVARGLMIELTPPGRGQMVTHGLGLPGEVPAMSDHAAEHAAAPVARAAAPAATDEVAELRAELARLTERVARLEARLPVEPGEDSGARG</sequence>
<name>A0A933SDX3_UNCEI</name>
<dbReference type="InterPro" id="IPR036388">
    <property type="entry name" value="WH-like_DNA-bd_sf"/>
</dbReference>
<proteinExistence type="predicted"/>
<reference evidence="2" key="1">
    <citation type="submission" date="2020-07" db="EMBL/GenBank/DDBJ databases">
        <title>Huge and variable diversity of episymbiotic CPR bacteria and DPANN archaea in groundwater ecosystems.</title>
        <authorList>
            <person name="He C.Y."/>
            <person name="Keren R."/>
            <person name="Whittaker M."/>
            <person name="Farag I.F."/>
            <person name="Doudna J."/>
            <person name="Cate J.H.D."/>
            <person name="Banfield J.F."/>
        </authorList>
    </citation>
    <scope>NUCLEOTIDE SEQUENCE</scope>
    <source>
        <strain evidence="2">NC_groundwater_1813_Pr3_B-0.1um_71_17</strain>
    </source>
</reference>
<dbReference type="InterPro" id="IPR007432">
    <property type="entry name" value="DUF480"/>
</dbReference>
<dbReference type="Gene3D" id="1.10.10.10">
    <property type="entry name" value="Winged helix-like DNA-binding domain superfamily/Winged helix DNA-binding domain"/>
    <property type="match status" value="2"/>
</dbReference>
<keyword evidence="1" id="KW-0175">Coiled coil</keyword>
<evidence type="ECO:0000256" key="1">
    <source>
        <dbReference type="SAM" id="Coils"/>
    </source>
</evidence>
<organism evidence="2 3">
    <name type="scientific">Eiseniibacteriota bacterium</name>
    <dbReference type="NCBI Taxonomy" id="2212470"/>
    <lineage>
        <taxon>Bacteria</taxon>
        <taxon>Candidatus Eiseniibacteriota</taxon>
    </lineage>
</organism>
<dbReference type="InterPro" id="IPR036390">
    <property type="entry name" value="WH_DNA-bd_sf"/>
</dbReference>
<gene>
    <name evidence="2" type="ORF">HZA61_08845</name>
</gene>
<evidence type="ECO:0000313" key="3">
    <source>
        <dbReference type="Proteomes" id="UP000696931"/>
    </source>
</evidence>
<accession>A0A933SDX3</accession>